<evidence type="ECO:0000256" key="4">
    <source>
        <dbReference type="ARBA" id="ARBA00022525"/>
    </source>
</evidence>
<evidence type="ECO:0000256" key="6">
    <source>
        <dbReference type="SAM" id="Coils"/>
    </source>
</evidence>
<dbReference type="PANTHER" id="PTHR11419">
    <property type="entry name" value="INTERFERON GAMMA"/>
    <property type="match status" value="1"/>
</dbReference>
<evidence type="ECO:0000256" key="5">
    <source>
        <dbReference type="ARBA" id="ARBA00023180"/>
    </source>
</evidence>
<dbReference type="Proteomes" id="UP000018467">
    <property type="component" value="Unassembled WGS sequence"/>
</dbReference>
<keyword evidence="6" id="KW-0175">Coiled coil</keyword>
<dbReference type="Gene3D" id="1.20.1250.10">
    <property type="match status" value="1"/>
</dbReference>
<dbReference type="InParanoid" id="W5LK80"/>
<dbReference type="SUPFAM" id="SSF47266">
    <property type="entry name" value="4-helical cytokines"/>
    <property type="match status" value="1"/>
</dbReference>
<proteinExistence type="inferred from homology"/>
<dbReference type="InterPro" id="IPR002069">
    <property type="entry name" value="Interferon_gamma"/>
</dbReference>
<keyword evidence="8" id="KW-1185">Reference proteome</keyword>
<reference evidence="7" key="3">
    <citation type="submission" date="2025-08" db="UniProtKB">
        <authorList>
            <consortium name="Ensembl"/>
        </authorList>
    </citation>
    <scope>IDENTIFICATION</scope>
</reference>
<dbReference type="Bgee" id="ENSAMXG00000019659">
    <property type="expression patterns" value="Expressed in intestine"/>
</dbReference>
<dbReference type="Ensembl" id="ENSAMXT00000020242.2">
    <property type="protein sequence ID" value="ENSAMXP00000020242.2"/>
    <property type="gene ID" value="ENSAMXG00000019659.2"/>
</dbReference>
<keyword evidence="4" id="KW-0964">Secreted</keyword>
<dbReference type="InterPro" id="IPR009079">
    <property type="entry name" value="4_helix_cytokine-like_core"/>
</dbReference>
<sequence>MDSWCSLHVVLMYGLVAIELLNGTAGFSIPRQHLNADKAVKAVQNHYNLNSNNWVGTAVFTPYLGKIETCTCEGLMYAAMLKTYEEIFADMMKKSTEVQNELKDLKKNVTQLIMRNYTEEQKVLHKLEEIRLKDVKDFTIQGGAVNDFRSVFDLASKGKVLEKHTRKRGKHRKT</sequence>
<evidence type="ECO:0000256" key="1">
    <source>
        <dbReference type="ARBA" id="ARBA00004613"/>
    </source>
</evidence>
<dbReference type="AlphaFoldDB" id="W5LK80"/>
<reference evidence="8" key="1">
    <citation type="submission" date="2013-03" db="EMBL/GenBank/DDBJ databases">
        <authorList>
            <person name="Jeffery W."/>
            <person name="Warren W."/>
            <person name="Wilson R.K."/>
        </authorList>
    </citation>
    <scope>NUCLEOTIDE SEQUENCE</scope>
    <source>
        <strain evidence="8">female</strain>
    </source>
</reference>
<dbReference type="GeneTree" id="ENSGT00940000175936"/>
<dbReference type="HOGENOM" id="CLU_1708201_0_0_1"/>
<dbReference type="GO" id="GO:0005615">
    <property type="term" value="C:extracellular space"/>
    <property type="evidence" value="ECO:0007669"/>
    <property type="project" value="UniProtKB-KW"/>
</dbReference>
<protein>
    <submittedName>
        <fullName evidence="7">Uncharacterized protein</fullName>
    </submittedName>
</protein>
<reference evidence="7" key="4">
    <citation type="submission" date="2025-09" db="UniProtKB">
        <authorList>
            <consortium name="Ensembl"/>
        </authorList>
    </citation>
    <scope>IDENTIFICATION</scope>
</reference>
<keyword evidence="5" id="KW-0325">Glycoprotein</keyword>
<evidence type="ECO:0000256" key="2">
    <source>
        <dbReference type="ARBA" id="ARBA00007566"/>
    </source>
</evidence>
<name>W5LK80_ASTMX</name>
<evidence type="ECO:0000256" key="3">
    <source>
        <dbReference type="ARBA" id="ARBA00022514"/>
    </source>
</evidence>
<dbReference type="GO" id="GO:0005125">
    <property type="term" value="F:cytokine activity"/>
    <property type="evidence" value="ECO:0007669"/>
    <property type="project" value="UniProtKB-KW"/>
</dbReference>
<evidence type="ECO:0000313" key="7">
    <source>
        <dbReference type="Ensembl" id="ENSAMXP00000020242.2"/>
    </source>
</evidence>
<reference evidence="8" key="2">
    <citation type="journal article" date="2014" name="Nat. Commun.">
        <title>The cavefish genome reveals candidate genes for eye loss.</title>
        <authorList>
            <person name="McGaugh S.E."/>
            <person name="Gross J.B."/>
            <person name="Aken B."/>
            <person name="Blin M."/>
            <person name="Borowsky R."/>
            <person name="Chalopin D."/>
            <person name="Hinaux H."/>
            <person name="Jeffery W.R."/>
            <person name="Keene A."/>
            <person name="Ma L."/>
            <person name="Minx P."/>
            <person name="Murphy D."/>
            <person name="O'Quin K.E."/>
            <person name="Retaux S."/>
            <person name="Rohner N."/>
            <person name="Searle S.M."/>
            <person name="Stahl B.A."/>
            <person name="Tabin C."/>
            <person name="Volff J.N."/>
            <person name="Yoshizawa M."/>
            <person name="Warren W.C."/>
        </authorList>
    </citation>
    <scope>NUCLEOTIDE SEQUENCE [LARGE SCALE GENOMIC DNA]</scope>
    <source>
        <strain evidence="8">female</strain>
    </source>
</reference>
<organism evidence="7 8">
    <name type="scientific">Astyanax mexicanus</name>
    <name type="common">Blind cave fish</name>
    <name type="synonym">Astyanax fasciatus mexicanus</name>
    <dbReference type="NCBI Taxonomy" id="7994"/>
    <lineage>
        <taxon>Eukaryota</taxon>
        <taxon>Metazoa</taxon>
        <taxon>Chordata</taxon>
        <taxon>Craniata</taxon>
        <taxon>Vertebrata</taxon>
        <taxon>Euteleostomi</taxon>
        <taxon>Actinopterygii</taxon>
        <taxon>Neopterygii</taxon>
        <taxon>Teleostei</taxon>
        <taxon>Ostariophysi</taxon>
        <taxon>Characiformes</taxon>
        <taxon>Characoidei</taxon>
        <taxon>Acestrorhamphidae</taxon>
        <taxon>Acestrorhamphinae</taxon>
        <taxon>Astyanax</taxon>
    </lineage>
</organism>
<dbReference type="PANTHER" id="PTHR11419:SF0">
    <property type="entry name" value="INTERFERON GAMMA"/>
    <property type="match status" value="1"/>
</dbReference>
<dbReference type="GO" id="GO:0005133">
    <property type="term" value="F:type II interferon receptor binding"/>
    <property type="evidence" value="ECO:0007669"/>
    <property type="project" value="InterPro"/>
</dbReference>
<feature type="coiled-coil region" evidence="6">
    <location>
        <begin position="88"/>
        <end position="115"/>
    </location>
</feature>
<dbReference type="GO" id="GO:0006955">
    <property type="term" value="P:immune response"/>
    <property type="evidence" value="ECO:0007669"/>
    <property type="project" value="InterPro"/>
</dbReference>
<evidence type="ECO:0000313" key="8">
    <source>
        <dbReference type="Proteomes" id="UP000018467"/>
    </source>
</evidence>
<comment type="similarity">
    <text evidence="2">Belongs to the type II (or gamma) interferon family.</text>
</comment>
<comment type="subcellular location">
    <subcellularLocation>
        <location evidence="1">Secreted</location>
    </subcellularLocation>
</comment>
<accession>W5LK80</accession>
<keyword evidence="3" id="KW-0202">Cytokine</keyword>